<accession>A0AAD9QWZ7</accession>
<gene>
    <name evidence="4" type="ORF">P5673_005945</name>
</gene>
<dbReference type="Proteomes" id="UP001249851">
    <property type="component" value="Unassembled WGS sequence"/>
</dbReference>
<reference evidence="4" key="1">
    <citation type="journal article" date="2023" name="G3 (Bethesda)">
        <title>Whole genome assembly and annotation of the endangered Caribbean coral Acropora cervicornis.</title>
        <authorList>
            <person name="Selwyn J.D."/>
            <person name="Vollmer S.V."/>
        </authorList>
    </citation>
    <scope>NUCLEOTIDE SEQUENCE</scope>
    <source>
        <strain evidence="4">K2</strain>
    </source>
</reference>
<dbReference type="InterPro" id="IPR000184">
    <property type="entry name" value="Bac_surfAg_D15"/>
</dbReference>
<dbReference type="EMBL" id="JARQWQ010000010">
    <property type="protein sequence ID" value="KAK2569062.1"/>
    <property type="molecule type" value="Genomic_DNA"/>
</dbReference>
<proteinExistence type="predicted"/>
<evidence type="ECO:0000313" key="4">
    <source>
        <dbReference type="EMBL" id="KAK2569062.1"/>
    </source>
</evidence>
<comment type="subcellular location">
    <subcellularLocation>
        <location evidence="1">Membrane</location>
    </subcellularLocation>
</comment>
<evidence type="ECO:0000259" key="3">
    <source>
        <dbReference type="Pfam" id="PF01103"/>
    </source>
</evidence>
<reference evidence="4" key="2">
    <citation type="journal article" date="2023" name="Science">
        <title>Genomic signatures of disease resistance in endangered staghorn corals.</title>
        <authorList>
            <person name="Vollmer S.V."/>
            <person name="Selwyn J.D."/>
            <person name="Despard B.A."/>
            <person name="Roesel C.L."/>
        </authorList>
    </citation>
    <scope>NUCLEOTIDE SEQUENCE</scope>
    <source>
        <strain evidence="4">K2</strain>
    </source>
</reference>
<keyword evidence="2" id="KW-0472">Membrane</keyword>
<protein>
    <submittedName>
        <fullName evidence="4">Sorting and assembly machinery component 50-like protein A</fullName>
    </submittedName>
</protein>
<evidence type="ECO:0000313" key="5">
    <source>
        <dbReference type="Proteomes" id="UP001249851"/>
    </source>
</evidence>
<comment type="caution">
    <text evidence="4">The sequence shown here is derived from an EMBL/GenBank/DDBJ whole genome shotgun (WGS) entry which is preliminary data.</text>
</comment>
<dbReference type="GO" id="GO:0019867">
    <property type="term" value="C:outer membrane"/>
    <property type="evidence" value="ECO:0007669"/>
    <property type="project" value="InterPro"/>
</dbReference>
<organism evidence="4 5">
    <name type="scientific">Acropora cervicornis</name>
    <name type="common">Staghorn coral</name>
    <dbReference type="NCBI Taxonomy" id="6130"/>
    <lineage>
        <taxon>Eukaryota</taxon>
        <taxon>Metazoa</taxon>
        <taxon>Cnidaria</taxon>
        <taxon>Anthozoa</taxon>
        <taxon>Hexacorallia</taxon>
        <taxon>Scleractinia</taxon>
        <taxon>Astrocoeniina</taxon>
        <taxon>Acroporidae</taxon>
        <taxon>Acropora</taxon>
    </lineage>
</organism>
<sequence>MDIGNFTTQVYEWVKIQTHPQGLPWQNRLKALREKIRWSCGAGLVLLLGIARLELNYCLPFGAQTSDSLNHGIQVGVGINFL</sequence>
<feature type="domain" description="Bacterial surface antigen (D15)" evidence="3">
    <location>
        <begin position="30"/>
        <end position="81"/>
    </location>
</feature>
<evidence type="ECO:0000256" key="1">
    <source>
        <dbReference type="ARBA" id="ARBA00004370"/>
    </source>
</evidence>
<keyword evidence="5" id="KW-1185">Reference proteome</keyword>
<dbReference type="Pfam" id="PF01103">
    <property type="entry name" value="Omp85"/>
    <property type="match status" value="1"/>
</dbReference>
<name>A0AAD9QWZ7_ACRCE</name>
<evidence type="ECO:0000256" key="2">
    <source>
        <dbReference type="ARBA" id="ARBA00023136"/>
    </source>
</evidence>
<dbReference type="AlphaFoldDB" id="A0AAD9QWZ7"/>